<dbReference type="SMART" id="SM00708">
    <property type="entry name" value="PhBP"/>
    <property type="match status" value="1"/>
</dbReference>
<dbReference type="InterPro" id="IPR006170">
    <property type="entry name" value="PBP/GOBP"/>
</dbReference>
<dbReference type="CDD" id="cd23992">
    <property type="entry name" value="PBP_GOBP"/>
    <property type="match status" value="1"/>
</dbReference>
<evidence type="ECO:0000256" key="3">
    <source>
        <dbReference type="ARBA" id="ARBA00022525"/>
    </source>
</evidence>
<dbReference type="EMBL" id="OV170221">
    <property type="protein sequence ID" value="CAH0713881.1"/>
    <property type="molecule type" value="Genomic_DNA"/>
</dbReference>
<dbReference type="PANTHER" id="PTHR11857">
    <property type="entry name" value="ODORANT BINDING PROTEIN-RELATED"/>
    <property type="match status" value="1"/>
</dbReference>
<dbReference type="GO" id="GO:0005549">
    <property type="term" value="F:odorant binding"/>
    <property type="evidence" value="ECO:0007669"/>
    <property type="project" value="InterPro"/>
</dbReference>
<feature type="chain" id="PRO_5035438513" evidence="5">
    <location>
        <begin position="20"/>
        <end position="164"/>
    </location>
</feature>
<dbReference type="Gene3D" id="1.10.238.20">
    <property type="entry name" value="Pheromone/general odorant binding protein domain"/>
    <property type="match status" value="1"/>
</dbReference>
<dbReference type="AlphaFoldDB" id="A0A8J9Y509"/>
<accession>A0A8J9Y509</accession>
<reference evidence="6" key="1">
    <citation type="submission" date="2021-12" db="EMBL/GenBank/DDBJ databases">
        <authorList>
            <person name="Martin H S."/>
        </authorList>
    </citation>
    <scope>NUCLEOTIDE SEQUENCE</scope>
</reference>
<sequence length="164" mass="18872">MKVFFVITLTLITFSVARCGNSVGNKMSTDFIKTTPMSTTIDEENTRSNFDIMSTMVDCNDTFRVEMSYLENLNKSGSFPDETDKTPKCFVRCVLEKSYIMIDDNQFNVTRTAEVFSQIRDIPQDEIIKMANACSERPEKCKCEKSYQYLKCLLEAAIEMYEKS</sequence>
<dbReference type="GO" id="GO:0007608">
    <property type="term" value="P:sensory perception of smell"/>
    <property type="evidence" value="ECO:0007669"/>
    <property type="project" value="TreeGrafter"/>
</dbReference>
<keyword evidence="3" id="KW-0964">Secreted</keyword>
<dbReference type="InterPro" id="IPR036728">
    <property type="entry name" value="PBP_GOBP_sf"/>
</dbReference>
<dbReference type="PANTHER" id="PTHR11857:SF43">
    <property type="entry name" value="GEO07291P1-RELATED"/>
    <property type="match status" value="1"/>
</dbReference>
<proteinExistence type="inferred from homology"/>
<dbReference type="SUPFAM" id="SSF47565">
    <property type="entry name" value="Insect pheromone/odorant-binding proteins"/>
    <property type="match status" value="1"/>
</dbReference>
<dbReference type="Pfam" id="PF01395">
    <property type="entry name" value="PBP_GOBP"/>
    <property type="match status" value="1"/>
</dbReference>
<comment type="similarity">
    <text evidence="2">Belongs to the PBP/GOBP family.</text>
</comment>
<dbReference type="GO" id="GO:0005615">
    <property type="term" value="C:extracellular space"/>
    <property type="evidence" value="ECO:0007669"/>
    <property type="project" value="TreeGrafter"/>
</dbReference>
<feature type="non-terminal residue" evidence="6">
    <location>
        <position position="164"/>
    </location>
</feature>
<evidence type="ECO:0000256" key="2">
    <source>
        <dbReference type="ARBA" id="ARBA00008098"/>
    </source>
</evidence>
<name>A0A8J9Y509_9NEOP</name>
<organism evidence="6 7">
    <name type="scientific">Brenthis ino</name>
    <name type="common">lesser marbled fritillary</name>
    <dbReference type="NCBI Taxonomy" id="405034"/>
    <lineage>
        <taxon>Eukaryota</taxon>
        <taxon>Metazoa</taxon>
        <taxon>Ecdysozoa</taxon>
        <taxon>Arthropoda</taxon>
        <taxon>Hexapoda</taxon>
        <taxon>Insecta</taxon>
        <taxon>Pterygota</taxon>
        <taxon>Neoptera</taxon>
        <taxon>Endopterygota</taxon>
        <taxon>Lepidoptera</taxon>
        <taxon>Glossata</taxon>
        <taxon>Ditrysia</taxon>
        <taxon>Papilionoidea</taxon>
        <taxon>Nymphalidae</taxon>
        <taxon>Heliconiinae</taxon>
        <taxon>Argynnini</taxon>
        <taxon>Brenthis</taxon>
    </lineage>
</organism>
<evidence type="ECO:0000313" key="7">
    <source>
        <dbReference type="Proteomes" id="UP000838878"/>
    </source>
</evidence>
<protein>
    <submittedName>
        <fullName evidence="6">Uncharacterized protein</fullName>
    </submittedName>
</protein>
<feature type="signal peptide" evidence="5">
    <location>
        <begin position="1"/>
        <end position="19"/>
    </location>
</feature>
<comment type="subcellular location">
    <subcellularLocation>
        <location evidence="1">Secreted</location>
    </subcellularLocation>
</comment>
<gene>
    <name evidence="6" type="ORF">BINO364_LOCUS982</name>
</gene>
<dbReference type="Proteomes" id="UP000838878">
    <property type="component" value="Chromosome 1"/>
</dbReference>
<evidence type="ECO:0000256" key="1">
    <source>
        <dbReference type="ARBA" id="ARBA00004613"/>
    </source>
</evidence>
<evidence type="ECO:0000313" key="6">
    <source>
        <dbReference type="EMBL" id="CAH0713881.1"/>
    </source>
</evidence>
<keyword evidence="4 5" id="KW-0732">Signal</keyword>
<dbReference type="OrthoDB" id="8184571at2759"/>
<evidence type="ECO:0000256" key="5">
    <source>
        <dbReference type="SAM" id="SignalP"/>
    </source>
</evidence>
<keyword evidence="7" id="KW-1185">Reference proteome</keyword>
<evidence type="ECO:0000256" key="4">
    <source>
        <dbReference type="ARBA" id="ARBA00022729"/>
    </source>
</evidence>